<comment type="catalytic activity">
    <reaction evidence="7">
        <text>Endonucleolytic cleavage of RNA, removing 5'-extranucleotides from tRNA precursor.</text>
        <dbReference type="EC" id="3.1.26.5"/>
    </reaction>
</comment>
<accession>I4B490</accession>
<reference evidence="9 10" key="1">
    <citation type="submission" date="2012-06" db="EMBL/GenBank/DDBJ databases">
        <title>The complete chromosome of genome of Turneriella parva DSM 21527.</title>
        <authorList>
            <consortium name="US DOE Joint Genome Institute (JGI-PGF)"/>
            <person name="Lucas S."/>
            <person name="Han J."/>
            <person name="Lapidus A."/>
            <person name="Bruce D."/>
            <person name="Goodwin L."/>
            <person name="Pitluck S."/>
            <person name="Peters L."/>
            <person name="Kyrpides N."/>
            <person name="Mavromatis K."/>
            <person name="Ivanova N."/>
            <person name="Mikhailova N."/>
            <person name="Chertkov O."/>
            <person name="Detter J.C."/>
            <person name="Tapia R."/>
            <person name="Han C."/>
            <person name="Land M."/>
            <person name="Hauser L."/>
            <person name="Markowitz V."/>
            <person name="Cheng J.-F."/>
            <person name="Hugenholtz P."/>
            <person name="Woyke T."/>
            <person name="Wu D."/>
            <person name="Gronow S."/>
            <person name="Wellnitz S."/>
            <person name="Brambilla E."/>
            <person name="Klenk H.-P."/>
            <person name="Eisen J.A."/>
        </authorList>
    </citation>
    <scope>NUCLEOTIDE SEQUENCE [LARGE SCALE GENOMIC DNA]</scope>
    <source>
        <strain evidence="10">ATCC BAA-1111 / DSM 21527 / NCTC 11395 / H</strain>
    </source>
</reference>
<dbReference type="InterPro" id="IPR014721">
    <property type="entry name" value="Ribsml_uS5_D2-typ_fold_subgr"/>
</dbReference>
<evidence type="ECO:0000313" key="9">
    <source>
        <dbReference type="EMBL" id="AFM12097.1"/>
    </source>
</evidence>
<dbReference type="AlphaFoldDB" id="I4B490"/>
<dbReference type="EMBL" id="CP002959">
    <property type="protein sequence ID" value="AFM12097.1"/>
    <property type="molecule type" value="Genomic_DNA"/>
</dbReference>
<dbReference type="RefSeq" id="WP_014802611.1">
    <property type="nucleotide sequence ID" value="NC_018020.1"/>
</dbReference>
<evidence type="ECO:0000256" key="5">
    <source>
        <dbReference type="ARBA" id="ARBA00022801"/>
    </source>
</evidence>
<dbReference type="GO" id="GO:0000049">
    <property type="term" value="F:tRNA binding"/>
    <property type="evidence" value="ECO:0007669"/>
    <property type="project" value="UniProtKB-UniRule"/>
</dbReference>
<dbReference type="EC" id="3.1.26.5" evidence="7 8"/>
<dbReference type="GO" id="GO:0001682">
    <property type="term" value="P:tRNA 5'-leader removal"/>
    <property type="evidence" value="ECO:0007669"/>
    <property type="project" value="UniProtKB-UniRule"/>
</dbReference>
<evidence type="ECO:0000313" key="10">
    <source>
        <dbReference type="Proteomes" id="UP000006048"/>
    </source>
</evidence>
<dbReference type="OrthoDB" id="9810867at2"/>
<comment type="function">
    <text evidence="1 7">RNaseP catalyzes the removal of the 5'-leader sequence from pre-tRNA to produce the mature 5'-terminus. It can also cleave other RNA substrates such as 4.5S RNA. The protein component plays an auxiliary but essential role in vivo by binding to the 5'-leader sequence and broadening the substrate specificity of the ribozyme.</text>
</comment>
<dbReference type="PROSITE" id="PS00648">
    <property type="entry name" value="RIBONUCLEASE_P"/>
    <property type="match status" value="1"/>
</dbReference>
<evidence type="ECO:0000256" key="7">
    <source>
        <dbReference type="HAMAP-Rule" id="MF_00227"/>
    </source>
</evidence>
<keyword evidence="2 7" id="KW-0819">tRNA processing</keyword>
<dbReference type="InterPro" id="IPR020568">
    <property type="entry name" value="Ribosomal_Su5_D2-typ_SF"/>
</dbReference>
<dbReference type="PANTHER" id="PTHR33992:SF1">
    <property type="entry name" value="RIBONUCLEASE P PROTEIN COMPONENT"/>
    <property type="match status" value="1"/>
</dbReference>
<proteinExistence type="inferred from homology"/>
<name>I4B490_TURPD</name>
<dbReference type="HOGENOM" id="CLU_117179_6_2_12"/>
<keyword evidence="10" id="KW-1185">Reference proteome</keyword>
<dbReference type="PANTHER" id="PTHR33992">
    <property type="entry name" value="RIBONUCLEASE P PROTEIN COMPONENT"/>
    <property type="match status" value="1"/>
</dbReference>
<dbReference type="HAMAP" id="MF_00227">
    <property type="entry name" value="RNase_P"/>
    <property type="match status" value="1"/>
</dbReference>
<evidence type="ECO:0000256" key="4">
    <source>
        <dbReference type="ARBA" id="ARBA00022759"/>
    </source>
</evidence>
<keyword evidence="6 7" id="KW-0694">RNA-binding</keyword>
<keyword evidence="5 7" id="KW-0378">Hydrolase</keyword>
<dbReference type="GO" id="GO:0030677">
    <property type="term" value="C:ribonuclease P complex"/>
    <property type="evidence" value="ECO:0007669"/>
    <property type="project" value="TreeGrafter"/>
</dbReference>
<evidence type="ECO:0000256" key="2">
    <source>
        <dbReference type="ARBA" id="ARBA00022694"/>
    </source>
</evidence>
<dbReference type="SUPFAM" id="SSF54211">
    <property type="entry name" value="Ribosomal protein S5 domain 2-like"/>
    <property type="match status" value="1"/>
</dbReference>
<gene>
    <name evidence="7" type="primary">rnpA</name>
    <name evidence="9" type="ordered locus">Turpa_1449</name>
</gene>
<dbReference type="Proteomes" id="UP000006048">
    <property type="component" value="Chromosome"/>
</dbReference>
<dbReference type="STRING" id="869212.Turpa_1449"/>
<comment type="similarity">
    <text evidence="7">Belongs to the RnpA family.</text>
</comment>
<evidence type="ECO:0000256" key="1">
    <source>
        <dbReference type="ARBA" id="ARBA00002663"/>
    </source>
</evidence>
<dbReference type="NCBIfam" id="TIGR00188">
    <property type="entry name" value="rnpA"/>
    <property type="match status" value="1"/>
</dbReference>
<comment type="subunit">
    <text evidence="7">Consists of a catalytic RNA component (M1 or rnpB) and a protein subunit.</text>
</comment>
<dbReference type="Pfam" id="PF00825">
    <property type="entry name" value="Ribonuclease_P"/>
    <property type="match status" value="1"/>
</dbReference>
<protein>
    <recommendedName>
        <fullName evidence="7 8">Ribonuclease P protein component</fullName>
        <shortName evidence="7">RNase P protein</shortName>
        <shortName evidence="7">RNaseP protein</shortName>
        <ecNumber evidence="7 8">3.1.26.5</ecNumber>
    </recommendedName>
    <alternativeName>
        <fullName evidence="7">Protein C5</fullName>
    </alternativeName>
</protein>
<keyword evidence="3 7" id="KW-0540">Nuclease</keyword>
<evidence type="ECO:0000256" key="6">
    <source>
        <dbReference type="ARBA" id="ARBA00022884"/>
    </source>
</evidence>
<evidence type="ECO:0000256" key="8">
    <source>
        <dbReference type="NCBIfam" id="TIGR00188"/>
    </source>
</evidence>
<organism evidence="9 10">
    <name type="scientific">Turneriella parva (strain ATCC BAA-1111 / DSM 21527 / NCTC 11395 / H)</name>
    <name type="common">Leptospira parva</name>
    <dbReference type="NCBI Taxonomy" id="869212"/>
    <lineage>
        <taxon>Bacteria</taxon>
        <taxon>Pseudomonadati</taxon>
        <taxon>Spirochaetota</taxon>
        <taxon>Spirochaetia</taxon>
        <taxon>Leptospirales</taxon>
        <taxon>Leptospiraceae</taxon>
        <taxon>Turneriella</taxon>
    </lineage>
</organism>
<dbReference type="GO" id="GO:0042781">
    <property type="term" value="F:3'-tRNA processing endoribonuclease activity"/>
    <property type="evidence" value="ECO:0007669"/>
    <property type="project" value="TreeGrafter"/>
</dbReference>
<dbReference type="GO" id="GO:0004526">
    <property type="term" value="F:ribonuclease P activity"/>
    <property type="evidence" value="ECO:0007669"/>
    <property type="project" value="UniProtKB-UniRule"/>
</dbReference>
<dbReference type="InterPro" id="IPR020539">
    <property type="entry name" value="RNase_P_CS"/>
</dbReference>
<evidence type="ECO:0000256" key="3">
    <source>
        <dbReference type="ARBA" id="ARBA00022722"/>
    </source>
</evidence>
<keyword evidence="4 7" id="KW-0255">Endonuclease</keyword>
<dbReference type="InterPro" id="IPR000100">
    <property type="entry name" value="RNase_P"/>
</dbReference>
<dbReference type="KEGG" id="tpx:Turpa_1449"/>
<sequence length="133" mass="15356">MHADTLQRSADNKNFKRSDFFTSLKLKKRMDHLFKSGGKAFGKSLMLRFDRSKEVDPSFQVVFAVSRKLGDAHVRNRIKRRLREALFHLLKQKTVKQSGFELAIIPKKEVADIEFSDLVADLQSALKRLPKNP</sequence>
<dbReference type="Gene3D" id="3.30.230.10">
    <property type="match status" value="1"/>
</dbReference>